<evidence type="ECO:0000256" key="5">
    <source>
        <dbReference type="ARBA" id="ARBA00022692"/>
    </source>
</evidence>
<evidence type="ECO:0000313" key="9">
    <source>
        <dbReference type="EMBL" id="SKB59951.1"/>
    </source>
</evidence>
<dbReference type="GO" id="GO:0015562">
    <property type="term" value="F:efflux transmembrane transporter activity"/>
    <property type="evidence" value="ECO:0007669"/>
    <property type="project" value="InterPro"/>
</dbReference>
<keyword evidence="8" id="KW-0732">Signal</keyword>
<name>A0A1T5CKU3_9SPHI</name>
<reference evidence="10" key="1">
    <citation type="submission" date="2017-02" db="EMBL/GenBank/DDBJ databases">
        <authorList>
            <person name="Varghese N."/>
            <person name="Submissions S."/>
        </authorList>
    </citation>
    <scope>NUCLEOTIDE SEQUENCE [LARGE SCALE GENOMIC DNA]</scope>
    <source>
        <strain evidence="10">DSM 24091</strain>
    </source>
</reference>
<dbReference type="EMBL" id="FUZF01000004">
    <property type="protein sequence ID" value="SKB59951.1"/>
    <property type="molecule type" value="Genomic_DNA"/>
</dbReference>
<dbReference type="SUPFAM" id="SSF56954">
    <property type="entry name" value="Outer membrane efflux proteins (OEP)"/>
    <property type="match status" value="1"/>
</dbReference>
<evidence type="ECO:0000256" key="1">
    <source>
        <dbReference type="ARBA" id="ARBA00004442"/>
    </source>
</evidence>
<evidence type="ECO:0000256" key="4">
    <source>
        <dbReference type="ARBA" id="ARBA00022452"/>
    </source>
</evidence>
<keyword evidence="10" id="KW-1185">Reference proteome</keyword>
<dbReference type="AlphaFoldDB" id="A0A1T5CKU3"/>
<evidence type="ECO:0000256" key="2">
    <source>
        <dbReference type="ARBA" id="ARBA00007613"/>
    </source>
</evidence>
<feature type="chain" id="PRO_5012188410" evidence="8">
    <location>
        <begin position="24"/>
        <end position="451"/>
    </location>
</feature>
<evidence type="ECO:0000256" key="7">
    <source>
        <dbReference type="ARBA" id="ARBA00023237"/>
    </source>
</evidence>
<keyword evidence="7" id="KW-0998">Cell outer membrane</keyword>
<feature type="signal peptide" evidence="8">
    <location>
        <begin position="1"/>
        <end position="23"/>
    </location>
</feature>
<dbReference type="OrthoDB" id="654853at2"/>
<keyword evidence="3" id="KW-0813">Transport</keyword>
<evidence type="ECO:0000313" key="10">
    <source>
        <dbReference type="Proteomes" id="UP000190150"/>
    </source>
</evidence>
<accession>A0A1T5CKU3</accession>
<dbReference type="RefSeq" id="WP_079642366.1">
    <property type="nucleotide sequence ID" value="NZ_FUZF01000004.1"/>
</dbReference>
<dbReference type="STRING" id="1513896.SAMN05660841_01392"/>
<dbReference type="PANTHER" id="PTHR30026:SF20">
    <property type="entry name" value="OUTER MEMBRANE PROTEIN TOLC"/>
    <property type="match status" value="1"/>
</dbReference>
<gene>
    <name evidence="9" type="ORF">SAMN05660841_01392</name>
</gene>
<organism evidence="9 10">
    <name type="scientific">Sphingobacterium nematocida</name>
    <dbReference type="NCBI Taxonomy" id="1513896"/>
    <lineage>
        <taxon>Bacteria</taxon>
        <taxon>Pseudomonadati</taxon>
        <taxon>Bacteroidota</taxon>
        <taxon>Sphingobacteriia</taxon>
        <taxon>Sphingobacteriales</taxon>
        <taxon>Sphingobacteriaceae</taxon>
        <taxon>Sphingobacterium</taxon>
    </lineage>
</organism>
<comment type="subcellular location">
    <subcellularLocation>
        <location evidence="1">Cell outer membrane</location>
    </subcellularLocation>
</comment>
<dbReference type="InterPro" id="IPR051906">
    <property type="entry name" value="TolC-like"/>
</dbReference>
<evidence type="ECO:0000256" key="6">
    <source>
        <dbReference type="ARBA" id="ARBA00023136"/>
    </source>
</evidence>
<dbReference type="GO" id="GO:0015288">
    <property type="term" value="F:porin activity"/>
    <property type="evidence" value="ECO:0007669"/>
    <property type="project" value="TreeGrafter"/>
</dbReference>
<dbReference type="Gene3D" id="1.20.1600.10">
    <property type="entry name" value="Outer membrane efflux proteins (OEP)"/>
    <property type="match status" value="1"/>
</dbReference>
<dbReference type="PANTHER" id="PTHR30026">
    <property type="entry name" value="OUTER MEMBRANE PROTEIN TOLC"/>
    <property type="match status" value="1"/>
</dbReference>
<protein>
    <submittedName>
        <fullName evidence="9">Outer membrane protein TolC</fullName>
    </submittedName>
</protein>
<dbReference type="InterPro" id="IPR003423">
    <property type="entry name" value="OMP_efflux"/>
</dbReference>
<proteinExistence type="inferred from homology"/>
<comment type="similarity">
    <text evidence="2">Belongs to the outer membrane factor (OMF) (TC 1.B.17) family.</text>
</comment>
<evidence type="ECO:0000256" key="8">
    <source>
        <dbReference type="SAM" id="SignalP"/>
    </source>
</evidence>
<dbReference type="GO" id="GO:1990281">
    <property type="term" value="C:efflux pump complex"/>
    <property type="evidence" value="ECO:0007669"/>
    <property type="project" value="TreeGrafter"/>
</dbReference>
<dbReference type="Pfam" id="PF02321">
    <property type="entry name" value="OEP"/>
    <property type="match status" value="2"/>
</dbReference>
<keyword evidence="6" id="KW-0472">Membrane</keyword>
<evidence type="ECO:0000256" key="3">
    <source>
        <dbReference type="ARBA" id="ARBA00022448"/>
    </source>
</evidence>
<dbReference type="Proteomes" id="UP000190150">
    <property type="component" value="Unassembled WGS sequence"/>
</dbReference>
<keyword evidence="5" id="KW-0812">Transmembrane</keyword>
<sequence>MINKLWACLLVMGTALISSGVHAQVLQNYWQQAKVNYKGFSIRDREIGIARLDSAAALEHYKPQVWLQYQQGFSSLNNVSGAFYPMPGIFNISGSNTSGGTSNTFNQYATSSLNWDLVNFGRKNADRNLGATAVKQSTWESNQYQLLIQHELAQRYINFLYYQTLFNWYQVHLKRYEDILELTRDLAISGIIPSADTLLVSSSLNNVSSELSQVSGQLKGNVYALSEFVGDTVDTAVDQTDRFFKLLEENASGLIVQPVLEIKKLESEKLDYLMEKSKRQSLPRVMGIGAVSSRSSGVSSEGVASNSYGDMFQNYAHNYFVGVGVSWNLQQLFTAKSDRKIFDAKRQKVDEEYHLLDREIEKRVLDLETQEKLTVDGLVDSERSKREASEAYDMYRVRYEGGLINLAELLQVQAILLQNEKQNLLHYYNYWNIALKRSFLEADVNKVIQHF</sequence>
<keyword evidence="4" id="KW-1134">Transmembrane beta strand</keyword>
<dbReference type="GO" id="GO:0009279">
    <property type="term" value="C:cell outer membrane"/>
    <property type="evidence" value="ECO:0007669"/>
    <property type="project" value="UniProtKB-SubCell"/>
</dbReference>